<evidence type="ECO:0000256" key="8">
    <source>
        <dbReference type="SAM" id="SignalP"/>
    </source>
</evidence>
<dbReference type="Pfam" id="PF00924">
    <property type="entry name" value="MS_channel_2nd"/>
    <property type="match status" value="1"/>
</dbReference>
<feature type="domain" description="Mechanosensitive ion channel MscS" evidence="9">
    <location>
        <begin position="310"/>
        <end position="392"/>
    </location>
</feature>
<comment type="subcellular location">
    <subcellularLocation>
        <location evidence="1">Membrane</location>
    </subcellularLocation>
</comment>
<comment type="caution">
    <text evidence="11">The sequence shown here is derived from an EMBL/GenBank/DDBJ whole genome shotgun (WGS) entry which is preliminary data.</text>
</comment>
<dbReference type="Gene3D" id="2.30.30.60">
    <property type="match status" value="1"/>
</dbReference>
<dbReference type="EMBL" id="NXLV01000013">
    <property type="protein sequence ID" value="RDU69784.1"/>
    <property type="molecule type" value="Genomic_DNA"/>
</dbReference>
<evidence type="ECO:0000256" key="5">
    <source>
        <dbReference type="SAM" id="Coils"/>
    </source>
</evidence>
<evidence type="ECO:0000256" key="1">
    <source>
        <dbReference type="ARBA" id="ARBA00004370"/>
    </source>
</evidence>
<dbReference type="GO" id="GO:0008381">
    <property type="term" value="F:mechanosensitive monoatomic ion channel activity"/>
    <property type="evidence" value="ECO:0007669"/>
    <property type="project" value="UniProtKB-ARBA"/>
</dbReference>
<dbReference type="AlphaFoldDB" id="A0A3D8IYT2"/>
<evidence type="ECO:0000256" key="2">
    <source>
        <dbReference type="ARBA" id="ARBA00022692"/>
    </source>
</evidence>
<evidence type="ECO:0000313" key="12">
    <source>
        <dbReference type="Proteomes" id="UP000257045"/>
    </source>
</evidence>
<keyword evidence="2 7" id="KW-0812">Transmembrane</keyword>
<feature type="transmembrane region" description="Helical" evidence="7">
    <location>
        <begin position="275"/>
        <end position="299"/>
    </location>
</feature>
<keyword evidence="4 7" id="KW-0472">Membrane</keyword>
<dbReference type="OrthoDB" id="5337452at2"/>
<feature type="region of interest" description="Disordered" evidence="6">
    <location>
        <begin position="521"/>
        <end position="540"/>
    </location>
</feature>
<protein>
    <recommendedName>
        <fullName evidence="13">Mechanosensitive ion channel family protein</fullName>
    </recommendedName>
</protein>
<feature type="signal peptide" evidence="8">
    <location>
        <begin position="1"/>
        <end position="18"/>
    </location>
</feature>
<keyword evidence="5" id="KW-0175">Coiled coil</keyword>
<feature type="chain" id="PRO_5017824917" description="Mechanosensitive ion channel family protein" evidence="8">
    <location>
        <begin position="19"/>
        <end position="540"/>
    </location>
</feature>
<dbReference type="Proteomes" id="UP000257045">
    <property type="component" value="Unassembled WGS sequence"/>
</dbReference>
<organism evidence="11 12">
    <name type="scientific">Helicobacter brantae</name>
    <dbReference type="NCBI Taxonomy" id="375927"/>
    <lineage>
        <taxon>Bacteria</taxon>
        <taxon>Pseudomonadati</taxon>
        <taxon>Campylobacterota</taxon>
        <taxon>Epsilonproteobacteria</taxon>
        <taxon>Campylobacterales</taxon>
        <taxon>Helicobacteraceae</taxon>
        <taxon>Helicobacter</taxon>
    </lineage>
</organism>
<feature type="coiled-coil region" evidence="5">
    <location>
        <begin position="78"/>
        <end position="105"/>
    </location>
</feature>
<evidence type="ECO:0008006" key="13">
    <source>
        <dbReference type="Google" id="ProtNLM"/>
    </source>
</evidence>
<evidence type="ECO:0000259" key="9">
    <source>
        <dbReference type="Pfam" id="PF00924"/>
    </source>
</evidence>
<keyword evidence="8" id="KW-0732">Signal</keyword>
<evidence type="ECO:0000256" key="7">
    <source>
        <dbReference type="SAM" id="Phobius"/>
    </source>
</evidence>
<feature type="transmembrane region" description="Helical" evidence="7">
    <location>
        <begin position="311"/>
        <end position="329"/>
    </location>
</feature>
<accession>A0A3D8IYT2</accession>
<keyword evidence="12" id="KW-1185">Reference proteome</keyword>
<dbReference type="GO" id="GO:0016020">
    <property type="term" value="C:membrane"/>
    <property type="evidence" value="ECO:0007669"/>
    <property type="project" value="UniProtKB-SubCell"/>
</dbReference>
<dbReference type="InterPro" id="IPR023408">
    <property type="entry name" value="MscS_beta-dom_sf"/>
</dbReference>
<evidence type="ECO:0000256" key="3">
    <source>
        <dbReference type="ARBA" id="ARBA00022989"/>
    </source>
</evidence>
<feature type="transmembrane region" description="Helical" evidence="7">
    <location>
        <begin position="234"/>
        <end position="254"/>
    </location>
</feature>
<evidence type="ECO:0000313" key="11">
    <source>
        <dbReference type="EMBL" id="RDU69784.1"/>
    </source>
</evidence>
<feature type="domain" description="Mechanosensitive ion channel transmembrane helices 2/3" evidence="10">
    <location>
        <begin position="268"/>
        <end position="309"/>
    </location>
</feature>
<feature type="coiled-coil region" evidence="5">
    <location>
        <begin position="137"/>
        <end position="200"/>
    </location>
</feature>
<dbReference type="SUPFAM" id="SSF50182">
    <property type="entry name" value="Sm-like ribonucleoproteins"/>
    <property type="match status" value="1"/>
</dbReference>
<dbReference type="PANTHER" id="PTHR30566:SF5">
    <property type="entry name" value="MECHANOSENSITIVE ION CHANNEL PROTEIN 1, MITOCHONDRIAL-RELATED"/>
    <property type="match status" value="1"/>
</dbReference>
<dbReference type="PANTHER" id="PTHR30566">
    <property type="entry name" value="YNAI-RELATED MECHANOSENSITIVE ION CHANNEL"/>
    <property type="match status" value="1"/>
</dbReference>
<evidence type="ECO:0000256" key="6">
    <source>
        <dbReference type="SAM" id="MobiDB-lite"/>
    </source>
</evidence>
<gene>
    <name evidence="11" type="ORF">CQA58_06490</name>
</gene>
<dbReference type="InterPro" id="IPR049142">
    <property type="entry name" value="MS_channel_1st"/>
</dbReference>
<proteinExistence type="predicted"/>
<dbReference type="RefSeq" id="WP_115569912.1">
    <property type="nucleotide sequence ID" value="NZ_NXLV01000013.1"/>
</dbReference>
<keyword evidence="3 7" id="KW-1133">Transmembrane helix</keyword>
<evidence type="ECO:0000259" key="10">
    <source>
        <dbReference type="Pfam" id="PF21088"/>
    </source>
</evidence>
<dbReference type="InterPro" id="IPR006685">
    <property type="entry name" value="MscS_channel_2nd"/>
</dbReference>
<reference evidence="11 12" key="1">
    <citation type="submission" date="2018-04" db="EMBL/GenBank/DDBJ databases">
        <title>Novel Campyloabacter and Helicobacter Species and Strains.</title>
        <authorList>
            <person name="Mannion A.J."/>
            <person name="Shen Z."/>
            <person name="Fox J.G."/>
        </authorList>
    </citation>
    <scope>NUCLEOTIDE SEQUENCE [LARGE SCALE GENOMIC DNA]</scope>
    <source>
        <strain evidence="11 12">MIT 04-9366</strain>
    </source>
</reference>
<dbReference type="Pfam" id="PF21088">
    <property type="entry name" value="MS_channel_1st"/>
    <property type="match status" value="1"/>
</dbReference>
<dbReference type="InterPro" id="IPR010920">
    <property type="entry name" value="LSM_dom_sf"/>
</dbReference>
<name>A0A3D8IYT2_9HELI</name>
<evidence type="ECO:0000256" key="4">
    <source>
        <dbReference type="ARBA" id="ARBA00023136"/>
    </source>
</evidence>
<sequence>MRKLFGILVFLGIVNAVAVDSLTQDRIKAIQDEISLLDKKLDGEQNPWIRKYNNSAKYASILNQIKSLEWQIKRTKPTSSNTEQLQVLNNRLETLQRQKSFFTDEKNPYKELTEIKDIEKIPTITNPIAIIGAKDFIKQIRSQEKTLQNNLDSLKDTIRALQEKKALLDALLNLEDKSQNSETLEEIQRLQNIKIELEGAQSILETSIEVYSRKSNDIISKLEEQIQKQTIKTIYVLIICITIFFIALAIKFALKKYLDQERLYIANKIVNFANIIIIAIVLLLSYLNNITYLVTFLGFVSAGLAFAMRDLFMSFLGWFVIIIGGGLHVGDRIRVHRDNTTYVGDILDISMTRITLLEDVTLNTYMETRRAGRIIFIPNNLIFTTIISNYTHGGMTTVWDGIDFTITFDSNHKRATEIVQEVARKHSKPHIESGKKRLLQLKERYSIKRISLEPRVFNMIEPNGVRISLWYQSNAFTILNLRSTISLEIIEQIGKEPDIKLAYPTTKIVNTGSDGVWERFTHEPHPKECDEGKNETKSVF</sequence>